<keyword evidence="2" id="KW-0731">Sigma factor</keyword>
<evidence type="ECO:0000256" key="3">
    <source>
        <dbReference type="ARBA" id="ARBA00023163"/>
    </source>
</evidence>
<dbReference type="SUPFAM" id="SSF110221">
    <property type="entry name" value="AbfB domain"/>
    <property type="match status" value="1"/>
</dbReference>
<evidence type="ECO:0000313" key="7">
    <source>
        <dbReference type="Proteomes" id="UP000612899"/>
    </source>
</evidence>
<dbReference type="NCBIfam" id="TIGR02937">
    <property type="entry name" value="sigma70-ECF"/>
    <property type="match status" value="1"/>
</dbReference>
<dbReference type="Gene3D" id="1.10.1740.10">
    <property type="match status" value="1"/>
</dbReference>
<feature type="domain" description="RNA polymerase sigma-70 region 2" evidence="4">
    <location>
        <begin position="26"/>
        <end position="92"/>
    </location>
</feature>
<evidence type="ECO:0000259" key="5">
    <source>
        <dbReference type="Pfam" id="PF05270"/>
    </source>
</evidence>
<feature type="domain" description="Alpha-L-arabinofuranosidase B arabinose-binding" evidence="5">
    <location>
        <begin position="390"/>
        <end position="512"/>
    </location>
</feature>
<dbReference type="AlphaFoldDB" id="A0A8J3VGL4"/>
<protein>
    <recommendedName>
        <fullName evidence="8">Sigma-70 family RNA polymerase sigma factor</fullName>
    </recommendedName>
</protein>
<dbReference type="Gene3D" id="2.80.10.50">
    <property type="match status" value="1"/>
</dbReference>
<proteinExistence type="predicted"/>
<evidence type="ECO:0000256" key="2">
    <source>
        <dbReference type="ARBA" id="ARBA00023082"/>
    </source>
</evidence>
<accession>A0A8J3VGL4</accession>
<evidence type="ECO:0000259" key="4">
    <source>
        <dbReference type="Pfam" id="PF04542"/>
    </source>
</evidence>
<dbReference type="GO" id="GO:0006352">
    <property type="term" value="P:DNA-templated transcription initiation"/>
    <property type="evidence" value="ECO:0007669"/>
    <property type="project" value="InterPro"/>
</dbReference>
<dbReference type="InterPro" id="IPR007934">
    <property type="entry name" value="AbfB_ABD"/>
</dbReference>
<dbReference type="EMBL" id="BONY01000020">
    <property type="protein sequence ID" value="GIH05560.1"/>
    <property type="molecule type" value="Genomic_DNA"/>
</dbReference>
<evidence type="ECO:0000256" key="1">
    <source>
        <dbReference type="ARBA" id="ARBA00023015"/>
    </source>
</evidence>
<dbReference type="InterPro" id="IPR007627">
    <property type="entry name" value="RNA_pol_sigma70_r2"/>
</dbReference>
<keyword evidence="7" id="KW-1185">Reference proteome</keyword>
<dbReference type="Proteomes" id="UP000612899">
    <property type="component" value="Unassembled WGS sequence"/>
</dbReference>
<sequence length="518" mass="54688">MPPTRSNETALVIAAQAGDRRALDDLIEAYLPFVYTIVRRTLADDADVDDVVQESMVRAVRELRDLRTPQSFRAWLGAITVRQVSTHLRRRRAAERLIGPLADTADAHAPFEGLTLWRMSLALQRRQAARAADWLKHEDRMLLSLWWLEVAGHLTRAELATAAGLSLAHAAVRIQRLRQQFDQCRGLVAALETRPRCADLDLLVAGWDGVPGSSWRKRIARHLRACHACGVAADELLPAERLLVGLALLPVPLALAATVIAKSAWPTAATSASVAASATSGSAATSANSATAATSAGSGKSAAAATSATAGKSAITGLFAKSVAASPIAAIAVAGCLLVGATLAVNTWPAATPGPGSVRGSAVPSPTRSPAPVVALGPTSLEAGAGSGLFVTTTAALGILAPLSTTSSTPAREQATFDVVPGLADPKCYSFRSRDGRYLRHASWRLRLNANEGTRLFQADATFCVRPGDTAASVHLESSNYPGWLLHRRGNELWVDRSDGSTAFHADSSFRIRPPLAR</sequence>
<dbReference type="GO" id="GO:0016987">
    <property type="term" value="F:sigma factor activity"/>
    <property type="evidence" value="ECO:0007669"/>
    <property type="project" value="UniProtKB-KW"/>
</dbReference>
<reference evidence="6" key="1">
    <citation type="submission" date="2021-01" db="EMBL/GenBank/DDBJ databases">
        <title>Whole genome shotgun sequence of Rhizocola hellebori NBRC 109834.</title>
        <authorList>
            <person name="Komaki H."/>
            <person name="Tamura T."/>
        </authorList>
    </citation>
    <scope>NUCLEOTIDE SEQUENCE</scope>
    <source>
        <strain evidence="6">NBRC 109834</strain>
    </source>
</reference>
<keyword evidence="3" id="KW-0804">Transcription</keyword>
<dbReference type="PANTHER" id="PTHR43133">
    <property type="entry name" value="RNA POLYMERASE ECF-TYPE SIGMA FACTO"/>
    <property type="match status" value="1"/>
</dbReference>
<dbReference type="GO" id="GO:0046373">
    <property type="term" value="P:L-arabinose metabolic process"/>
    <property type="evidence" value="ECO:0007669"/>
    <property type="project" value="InterPro"/>
</dbReference>
<dbReference type="InterPro" id="IPR013325">
    <property type="entry name" value="RNA_pol_sigma_r2"/>
</dbReference>
<dbReference type="InterPro" id="IPR014284">
    <property type="entry name" value="RNA_pol_sigma-70_dom"/>
</dbReference>
<name>A0A8J3VGL4_9ACTN</name>
<gene>
    <name evidence="6" type="ORF">Rhe02_36270</name>
</gene>
<dbReference type="Pfam" id="PF05270">
    <property type="entry name" value="AbfB"/>
    <property type="match status" value="1"/>
</dbReference>
<evidence type="ECO:0008006" key="8">
    <source>
        <dbReference type="Google" id="ProtNLM"/>
    </source>
</evidence>
<dbReference type="RefSeq" id="WP_203909411.1">
    <property type="nucleotide sequence ID" value="NZ_BONY01000020.1"/>
</dbReference>
<organism evidence="6 7">
    <name type="scientific">Rhizocola hellebori</name>
    <dbReference type="NCBI Taxonomy" id="1392758"/>
    <lineage>
        <taxon>Bacteria</taxon>
        <taxon>Bacillati</taxon>
        <taxon>Actinomycetota</taxon>
        <taxon>Actinomycetes</taxon>
        <taxon>Micromonosporales</taxon>
        <taxon>Micromonosporaceae</taxon>
        <taxon>Rhizocola</taxon>
    </lineage>
</organism>
<evidence type="ECO:0000313" key="6">
    <source>
        <dbReference type="EMBL" id="GIH05560.1"/>
    </source>
</evidence>
<dbReference type="SUPFAM" id="SSF88946">
    <property type="entry name" value="Sigma2 domain of RNA polymerase sigma factors"/>
    <property type="match status" value="1"/>
</dbReference>
<dbReference type="GO" id="GO:0046556">
    <property type="term" value="F:alpha-L-arabinofuranosidase activity"/>
    <property type="evidence" value="ECO:0007669"/>
    <property type="project" value="InterPro"/>
</dbReference>
<dbReference type="InterPro" id="IPR039425">
    <property type="entry name" value="RNA_pol_sigma-70-like"/>
</dbReference>
<dbReference type="CDD" id="cd23399">
    <property type="entry name" value="beta-trefoil_ABD_ABFB"/>
    <property type="match status" value="1"/>
</dbReference>
<dbReference type="PANTHER" id="PTHR43133:SF51">
    <property type="entry name" value="RNA POLYMERASE SIGMA FACTOR"/>
    <property type="match status" value="1"/>
</dbReference>
<dbReference type="Pfam" id="PF04542">
    <property type="entry name" value="Sigma70_r2"/>
    <property type="match status" value="1"/>
</dbReference>
<keyword evidence="1" id="KW-0805">Transcription regulation</keyword>
<comment type="caution">
    <text evidence="6">The sequence shown here is derived from an EMBL/GenBank/DDBJ whole genome shotgun (WGS) entry which is preliminary data.</text>
</comment>
<dbReference type="InterPro" id="IPR036195">
    <property type="entry name" value="AbfB_ABD_sf"/>
</dbReference>